<dbReference type="InterPro" id="IPR003342">
    <property type="entry name" value="ArnT-like_N"/>
</dbReference>
<keyword evidence="4 10" id="KW-0808">Transferase</keyword>
<dbReference type="GO" id="GO:0016763">
    <property type="term" value="F:pentosyltransferase activity"/>
    <property type="evidence" value="ECO:0007669"/>
    <property type="project" value="TreeGrafter"/>
</dbReference>
<dbReference type="Proteomes" id="UP000245168">
    <property type="component" value="Unassembled WGS sequence"/>
</dbReference>
<evidence type="ECO:0000256" key="8">
    <source>
        <dbReference type="SAM" id="Phobius"/>
    </source>
</evidence>
<feature type="transmembrane region" description="Helical" evidence="8">
    <location>
        <begin position="103"/>
        <end position="121"/>
    </location>
</feature>
<evidence type="ECO:0000313" key="10">
    <source>
        <dbReference type="EMBL" id="PWE17891.1"/>
    </source>
</evidence>
<evidence type="ECO:0000256" key="6">
    <source>
        <dbReference type="ARBA" id="ARBA00022989"/>
    </source>
</evidence>
<keyword evidence="6 8" id="KW-1133">Transmembrane helix</keyword>
<dbReference type="GO" id="GO:0005886">
    <property type="term" value="C:plasma membrane"/>
    <property type="evidence" value="ECO:0007669"/>
    <property type="project" value="UniProtKB-SubCell"/>
</dbReference>
<sequence length="569" mass="60034">MTPPPFPSAPGAPDEIRLSPRAWLVLIALAFVALAPGVFSVPPMDRDEARYAQATSQMWESGDFIDIRFQDEPRYVKPVGIYWMQVVTTAPWGADAPIGAHRLPSLFGALLAVAATAWLTARFYGSSAGFAAGLILALCFAMQIESRTAKTDAALLAAGVFAQGALMMLMTRVREARPAFIGWPAVFWAAHGAALLIKGPIILMVSVLTLVGYVAWTRDWRALGRLRPLPGVGLALAIFLPWVIAITAATGGDFLQESVGHALLGKVGEADDSHGGPFGYHTLLSPVTLWPGAALLGLAGLYAWSRRGENETRFLIAWILPTWLVFELVQTKLPHYVLPTFPAIAMLAALAMVEAPALLERLRAKLLHGVIAALVVLVGLVLSALPVAGAWYFDQPIGAASWIASILGLTATVSAGLLAVRPSPDQLLATGVATAAFYAALFGVAIPGIDAMWPSDRVADLVDRLEGCETVSVATAGYREPSNVFHFGSETALTDGPGAAAHLLADPACGIAVVDIEEADAFFAVLREAGAGVRTLGRVDGHNMVKGAELSLTVFVLEGSRLRLAGEGG</sequence>
<dbReference type="PANTHER" id="PTHR33908">
    <property type="entry name" value="MANNOSYLTRANSFERASE YKCB-RELATED"/>
    <property type="match status" value="1"/>
</dbReference>
<feature type="transmembrane region" description="Helical" evidence="8">
    <location>
        <begin position="193"/>
        <end position="216"/>
    </location>
</feature>
<evidence type="ECO:0000256" key="2">
    <source>
        <dbReference type="ARBA" id="ARBA00022475"/>
    </source>
</evidence>
<dbReference type="OrthoDB" id="9810951at2"/>
<organism evidence="10 11">
    <name type="scientific">Marinicauda salina</name>
    <dbReference type="NCBI Taxonomy" id="2135793"/>
    <lineage>
        <taxon>Bacteria</taxon>
        <taxon>Pseudomonadati</taxon>
        <taxon>Pseudomonadota</taxon>
        <taxon>Alphaproteobacteria</taxon>
        <taxon>Maricaulales</taxon>
        <taxon>Maricaulaceae</taxon>
        <taxon>Marinicauda</taxon>
    </lineage>
</organism>
<feature type="transmembrane region" description="Helical" evidence="8">
    <location>
        <begin position="127"/>
        <end position="144"/>
    </location>
</feature>
<evidence type="ECO:0000256" key="4">
    <source>
        <dbReference type="ARBA" id="ARBA00022679"/>
    </source>
</evidence>
<keyword evidence="2" id="KW-1003">Cell membrane</keyword>
<keyword evidence="3" id="KW-0328">Glycosyltransferase</keyword>
<comment type="subcellular location">
    <subcellularLocation>
        <location evidence="1">Cell membrane</location>
        <topology evidence="1">Multi-pass membrane protein</topology>
    </subcellularLocation>
</comment>
<protein>
    <submittedName>
        <fullName evidence="10">Glycosyltransferase family 39 protein</fullName>
    </submittedName>
</protein>
<feature type="transmembrane region" description="Helical" evidence="8">
    <location>
        <begin position="20"/>
        <end position="41"/>
    </location>
</feature>
<evidence type="ECO:0000256" key="1">
    <source>
        <dbReference type="ARBA" id="ARBA00004651"/>
    </source>
</evidence>
<dbReference type="GO" id="GO:0006493">
    <property type="term" value="P:protein O-linked glycosylation"/>
    <property type="evidence" value="ECO:0007669"/>
    <property type="project" value="InterPro"/>
</dbReference>
<feature type="transmembrane region" description="Helical" evidence="8">
    <location>
        <begin position="336"/>
        <end position="359"/>
    </location>
</feature>
<dbReference type="RefSeq" id="WP_109252245.1">
    <property type="nucleotide sequence ID" value="NZ_QEXV01000002.1"/>
</dbReference>
<dbReference type="PANTHER" id="PTHR33908:SF3">
    <property type="entry name" value="UNDECAPRENYL PHOSPHATE-ALPHA-4-AMINO-4-DEOXY-L-ARABINOSE ARABINOSYL TRANSFERASE"/>
    <property type="match status" value="1"/>
</dbReference>
<name>A0A2U2BV34_9PROT</name>
<dbReference type="InterPro" id="IPR050297">
    <property type="entry name" value="LipidA_mod_glycosyltrf_83"/>
</dbReference>
<keyword evidence="5 8" id="KW-0812">Transmembrane</keyword>
<comment type="caution">
    <text evidence="10">The sequence shown here is derived from an EMBL/GenBank/DDBJ whole genome shotgun (WGS) entry which is preliminary data.</text>
</comment>
<dbReference type="GO" id="GO:0000030">
    <property type="term" value="F:mannosyltransferase activity"/>
    <property type="evidence" value="ECO:0007669"/>
    <property type="project" value="InterPro"/>
</dbReference>
<feature type="transmembrane region" description="Helical" evidence="8">
    <location>
        <begin position="153"/>
        <end position="173"/>
    </location>
</feature>
<dbReference type="EMBL" id="QEXV01000002">
    <property type="protein sequence ID" value="PWE17891.1"/>
    <property type="molecule type" value="Genomic_DNA"/>
</dbReference>
<keyword evidence="7 8" id="KW-0472">Membrane</keyword>
<feature type="transmembrane region" description="Helical" evidence="8">
    <location>
        <begin position="228"/>
        <end position="249"/>
    </location>
</feature>
<evidence type="ECO:0000256" key="5">
    <source>
        <dbReference type="ARBA" id="ARBA00022692"/>
    </source>
</evidence>
<evidence type="ECO:0000256" key="3">
    <source>
        <dbReference type="ARBA" id="ARBA00022676"/>
    </source>
</evidence>
<feature type="transmembrane region" description="Helical" evidence="8">
    <location>
        <begin position="427"/>
        <end position="449"/>
    </location>
</feature>
<evidence type="ECO:0000256" key="7">
    <source>
        <dbReference type="ARBA" id="ARBA00023136"/>
    </source>
</evidence>
<feature type="transmembrane region" description="Helical" evidence="8">
    <location>
        <begin position="312"/>
        <end position="330"/>
    </location>
</feature>
<evidence type="ECO:0000313" key="11">
    <source>
        <dbReference type="Proteomes" id="UP000245168"/>
    </source>
</evidence>
<dbReference type="Pfam" id="PF02366">
    <property type="entry name" value="PMT"/>
    <property type="match status" value="1"/>
</dbReference>
<keyword evidence="11" id="KW-1185">Reference proteome</keyword>
<feature type="domain" description="ArnT-like N-terminal" evidence="9">
    <location>
        <begin position="44"/>
        <end position="247"/>
    </location>
</feature>
<feature type="transmembrane region" description="Helical" evidence="8">
    <location>
        <begin position="366"/>
        <end position="393"/>
    </location>
</feature>
<dbReference type="GO" id="GO:0010041">
    <property type="term" value="P:response to iron(III) ion"/>
    <property type="evidence" value="ECO:0007669"/>
    <property type="project" value="TreeGrafter"/>
</dbReference>
<proteinExistence type="predicted"/>
<dbReference type="GO" id="GO:0009103">
    <property type="term" value="P:lipopolysaccharide biosynthetic process"/>
    <property type="evidence" value="ECO:0007669"/>
    <property type="project" value="TreeGrafter"/>
</dbReference>
<accession>A0A2U2BV34</accession>
<evidence type="ECO:0000259" key="9">
    <source>
        <dbReference type="Pfam" id="PF02366"/>
    </source>
</evidence>
<gene>
    <name evidence="10" type="ORF">DDZ18_04765</name>
</gene>
<feature type="transmembrane region" description="Helical" evidence="8">
    <location>
        <begin position="399"/>
        <end position="420"/>
    </location>
</feature>
<reference evidence="11" key="1">
    <citation type="submission" date="2018-05" db="EMBL/GenBank/DDBJ databases">
        <authorList>
            <person name="Liu B.-T."/>
        </authorList>
    </citation>
    <scope>NUCLEOTIDE SEQUENCE [LARGE SCALE GENOMIC DNA]</scope>
    <source>
        <strain evidence="11">WD6-1</strain>
    </source>
</reference>
<feature type="transmembrane region" description="Helical" evidence="8">
    <location>
        <begin position="287"/>
        <end position="305"/>
    </location>
</feature>
<dbReference type="AlphaFoldDB" id="A0A2U2BV34"/>